<sequence length="434" mass="45975">MAQFLERIFKLQHYKTTIRTELLAGFTTFVTMAYIIIIQPSLMKAAGMPTGAVTVSTIIVSGIFSIIMGIYANRPFAVAPGMGGNAFMAYSIVASGLATWQTGLGMVFISGVVFLILTFLGIREMITKVIPVNLKYSIGAAVGIFIASLGFSNAGIVVPNKTSGLLQLGSLHDPKVLLALIGLAIILGLMARNVNGAVLYGILVITLISIPFGFSKLPTHILSLPPNPGPIIFQVDWVNALKLAYIPLMFTFFTGEFFSTMGTVLGVSEKAGLLDQHGNLPGIKKPFIVDGLATVGGSVMGLTPVTTYVESASGVAAGGRTGLTAIFTGIIFFITLFLTPILTMIPTAATAPALVAIGLSMLTALKNLDFTSFEDAIPALLMVIITAFTANLANGIVFGILAYVVIHVLMGKMKQVPLGLYILCIPLVYFLWLK</sequence>
<evidence type="ECO:0000313" key="8">
    <source>
        <dbReference type="EMBL" id="SHE44395.1"/>
    </source>
</evidence>
<feature type="transmembrane region" description="Helical" evidence="7">
    <location>
        <begin position="377"/>
        <end position="404"/>
    </location>
</feature>
<feature type="transmembrane region" description="Helical" evidence="7">
    <location>
        <begin position="134"/>
        <end position="156"/>
    </location>
</feature>
<evidence type="ECO:0000256" key="2">
    <source>
        <dbReference type="ARBA" id="ARBA00005697"/>
    </source>
</evidence>
<dbReference type="RefSeq" id="WP_073151384.1">
    <property type="nucleotide sequence ID" value="NZ_FQVL01000001.1"/>
</dbReference>
<dbReference type="Pfam" id="PF00860">
    <property type="entry name" value="Xan_ur_permease"/>
    <property type="match status" value="1"/>
</dbReference>
<comment type="subcellular location">
    <subcellularLocation>
        <location evidence="1">Endomembrane system</location>
        <topology evidence="1">Multi-pass membrane protein</topology>
    </subcellularLocation>
</comment>
<feature type="transmembrane region" description="Helical" evidence="7">
    <location>
        <begin position="104"/>
        <end position="122"/>
    </location>
</feature>
<name>A0A1M4TJ09_9BACL</name>
<feature type="transmembrane region" description="Helical" evidence="7">
    <location>
        <begin position="21"/>
        <end position="39"/>
    </location>
</feature>
<organism evidence="8 9">
    <name type="scientific">Seinonella peptonophila</name>
    <dbReference type="NCBI Taxonomy" id="112248"/>
    <lineage>
        <taxon>Bacteria</taxon>
        <taxon>Bacillati</taxon>
        <taxon>Bacillota</taxon>
        <taxon>Bacilli</taxon>
        <taxon>Bacillales</taxon>
        <taxon>Thermoactinomycetaceae</taxon>
        <taxon>Seinonella</taxon>
    </lineage>
</organism>
<evidence type="ECO:0000256" key="4">
    <source>
        <dbReference type="ARBA" id="ARBA00022692"/>
    </source>
</evidence>
<accession>A0A1M4TJ09</accession>
<evidence type="ECO:0000256" key="1">
    <source>
        <dbReference type="ARBA" id="ARBA00004127"/>
    </source>
</evidence>
<feature type="transmembrane region" description="Helical" evidence="7">
    <location>
        <begin position="345"/>
        <end position="365"/>
    </location>
</feature>
<dbReference type="EMBL" id="FQVL01000001">
    <property type="protein sequence ID" value="SHE44395.1"/>
    <property type="molecule type" value="Genomic_DNA"/>
</dbReference>
<proteinExistence type="inferred from homology"/>
<evidence type="ECO:0000256" key="3">
    <source>
        <dbReference type="ARBA" id="ARBA00022448"/>
    </source>
</evidence>
<dbReference type="PANTHER" id="PTHR43337">
    <property type="entry name" value="XANTHINE/URACIL PERMEASE C887.17-RELATED"/>
    <property type="match status" value="1"/>
</dbReference>
<keyword evidence="9" id="KW-1185">Reference proteome</keyword>
<feature type="transmembrane region" description="Helical" evidence="7">
    <location>
        <begin position="244"/>
        <end position="267"/>
    </location>
</feature>
<comment type="similarity">
    <text evidence="2">Belongs to the nucleobase:cation symporter-2 (NCS2) (TC 2.A.40) family. Azg-like subfamily.</text>
</comment>
<evidence type="ECO:0000256" key="5">
    <source>
        <dbReference type="ARBA" id="ARBA00022989"/>
    </source>
</evidence>
<feature type="transmembrane region" description="Helical" evidence="7">
    <location>
        <begin position="287"/>
        <end position="309"/>
    </location>
</feature>
<keyword evidence="5 7" id="KW-1133">Transmembrane helix</keyword>
<feature type="transmembrane region" description="Helical" evidence="7">
    <location>
        <begin position="321"/>
        <end position="338"/>
    </location>
</feature>
<feature type="transmembrane region" description="Helical" evidence="7">
    <location>
        <begin position="51"/>
        <end position="71"/>
    </location>
</feature>
<gene>
    <name evidence="8" type="ORF">SAMN05444392_101488</name>
</gene>
<dbReference type="PANTHER" id="PTHR43337:SF1">
    <property type="entry name" value="XANTHINE_URACIL PERMEASE C887.17-RELATED"/>
    <property type="match status" value="1"/>
</dbReference>
<dbReference type="GO" id="GO:0005886">
    <property type="term" value="C:plasma membrane"/>
    <property type="evidence" value="ECO:0007669"/>
    <property type="project" value="TreeGrafter"/>
</dbReference>
<evidence type="ECO:0000256" key="6">
    <source>
        <dbReference type="ARBA" id="ARBA00023136"/>
    </source>
</evidence>
<dbReference type="InterPro" id="IPR006043">
    <property type="entry name" value="NCS2"/>
</dbReference>
<evidence type="ECO:0000256" key="7">
    <source>
        <dbReference type="SAM" id="Phobius"/>
    </source>
</evidence>
<dbReference type="AlphaFoldDB" id="A0A1M4TJ09"/>
<feature type="transmembrane region" description="Helical" evidence="7">
    <location>
        <begin position="198"/>
        <end position="214"/>
    </location>
</feature>
<feature type="transmembrane region" description="Helical" evidence="7">
    <location>
        <begin position="176"/>
        <end position="191"/>
    </location>
</feature>
<dbReference type="STRING" id="112248.SAMN05444392_101488"/>
<feature type="transmembrane region" description="Helical" evidence="7">
    <location>
        <begin position="416"/>
        <end position="433"/>
    </location>
</feature>
<keyword evidence="6 7" id="KW-0472">Membrane</keyword>
<dbReference type="Proteomes" id="UP000184476">
    <property type="component" value="Unassembled WGS sequence"/>
</dbReference>
<dbReference type="GO" id="GO:0012505">
    <property type="term" value="C:endomembrane system"/>
    <property type="evidence" value="ECO:0007669"/>
    <property type="project" value="UniProtKB-SubCell"/>
</dbReference>
<dbReference type="GO" id="GO:0005345">
    <property type="term" value="F:purine nucleobase transmembrane transporter activity"/>
    <property type="evidence" value="ECO:0007669"/>
    <property type="project" value="TreeGrafter"/>
</dbReference>
<protein>
    <submittedName>
        <fullName evidence="8">Putative MFS transporter, AGZA family, xanthine/uracil permease</fullName>
    </submittedName>
</protein>
<reference evidence="8 9" key="1">
    <citation type="submission" date="2016-11" db="EMBL/GenBank/DDBJ databases">
        <authorList>
            <person name="Jaros S."/>
            <person name="Januszkiewicz K."/>
            <person name="Wedrychowicz H."/>
        </authorList>
    </citation>
    <scope>NUCLEOTIDE SEQUENCE [LARGE SCALE GENOMIC DNA]</scope>
    <source>
        <strain evidence="8 9">DSM 44666</strain>
    </source>
</reference>
<keyword evidence="3" id="KW-0813">Transport</keyword>
<evidence type="ECO:0000313" key="9">
    <source>
        <dbReference type="Proteomes" id="UP000184476"/>
    </source>
</evidence>
<dbReference type="InterPro" id="IPR045018">
    <property type="entry name" value="Azg-like"/>
</dbReference>
<keyword evidence="4 7" id="KW-0812">Transmembrane</keyword>
<feature type="transmembrane region" description="Helical" evidence="7">
    <location>
        <begin position="78"/>
        <end position="98"/>
    </location>
</feature>